<dbReference type="GO" id="GO:0005886">
    <property type="term" value="C:plasma membrane"/>
    <property type="evidence" value="ECO:0007669"/>
    <property type="project" value="TreeGrafter"/>
</dbReference>
<dbReference type="Gene3D" id="2.40.420.20">
    <property type="match status" value="1"/>
</dbReference>
<dbReference type="Gene3D" id="2.40.30.170">
    <property type="match status" value="1"/>
</dbReference>
<dbReference type="GO" id="GO:0022857">
    <property type="term" value="F:transmembrane transporter activity"/>
    <property type="evidence" value="ECO:0007669"/>
    <property type="project" value="InterPro"/>
</dbReference>
<evidence type="ECO:0000256" key="1">
    <source>
        <dbReference type="ARBA" id="ARBA00009477"/>
    </source>
</evidence>
<dbReference type="SUPFAM" id="SSF111369">
    <property type="entry name" value="HlyD-like secretion proteins"/>
    <property type="match status" value="1"/>
</dbReference>
<dbReference type="EMBL" id="QJJX01000068">
    <property type="protein sequence ID" value="PXX16067.1"/>
    <property type="molecule type" value="Genomic_DNA"/>
</dbReference>
<reference evidence="6 7" key="1">
    <citation type="submission" date="2018-05" db="EMBL/GenBank/DDBJ databases">
        <title>Genomic Encyclopedia of Type Strains, Phase I: the one thousand microbial genomes (KMG-I) project.</title>
        <authorList>
            <person name="Kyrpides N."/>
        </authorList>
    </citation>
    <scope>NUCLEOTIDE SEQUENCE [LARGE SCALE GENOMIC DNA]</scope>
    <source>
        <strain evidence="6 7">DSM 15611</strain>
    </source>
</reference>
<dbReference type="Gene3D" id="1.10.287.470">
    <property type="entry name" value="Helix hairpin bin"/>
    <property type="match status" value="1"/>
</dbReference>
<evidence type="ECO:0000313" key="7">
    <source>
        <dbReference type="Proteomes" id="UP000248314"/>
    </source>
</evidence>
<dbReference type="GO" id="GO:0046677">
    <property type="term" value="P:response to antibiotic"/>
    <property type="evidence" value="ECO:0007669"/>
    <property type="project" value="TreeGrafter"/>
</dbReference>
<dbReference type="STRING" id="1122991.GCA_000613445_00165"/>
<organism evidence="6 7">
    <name type="scientific">Hoylesella shahii DSM 15611 = JCM 12083</name>
    <dbReference type="NCBI Taxonomy" id="1122991"/>
    <lineage>
        <taxon>Bacteria</taxon>
        <taxon>Pseudomonadati</taxon>
        <taxon>Bacteroidota</taxon>
        <taxon>Bacteroidia</taxon>
        <taxon>Bacteroidales</taxon>
        <taxon>Prevotellaceae</taxon>
        <taxon>Hoylesella</taxon>
    </lineage>
</organism>
<dbReference type="OrthoDB" id="9801814at2"/>
<dbReference type="NCBIfam" id="TIGR01730">
    <property type="entry name" value="RND_mfp"/>
    <property type="match status" value="1"/>
</dbReference>
<evidence type="ECO:0000259" key="4">
    <source>
        <dbReference type="Pfam" id="PF25944"/>
    </source>
</evidence>
<dbReference type="Pfam" id="PF25989">
    <property type="entry name" value="YknX_C"/>
    <property type="match status" value="1"/>
</dbReference>
<dbReference type="GO" id="GO:0030313">
    <property type="term" value="C:cell envelope"/>
    <property type="evidence" value="ECO:0007669"/>
    <property type="project" value="UniProtKB-SubCell"/>
</dbReference>
<dbReference type="Pfam" id="PF25917">
    <property type="entry name" value="BSH_RND"/>
    <property type="match status" value="1"/>
</dbReference>
<dbReference type="InterPro" id="IPR058626">
    <property type="entry name" value="MdtA-like_b-barrel"/>
</dbReference>
<feature type="domain" description="Multidrug resistance protein MdtA-like beta-barrel" evidence="4">
    <location>
        <begin position="188"/>
        <end position="267"/>
    </location>
</feature>
<evidence type="ECO:0000256" key="2">
    <source>
        <dbReference type="SAM" id="Coils"/>
    </source>
</evidence>
<keyword evidence="7" id="KW-1185">Reference proteome</keyword>
<dbReference type="Gene3D" id="2.40.50.100">
    <property type="match status" value="1"/>
</dbReference>
<comment type="similarity">
    <text evidence="1">Belongs to the membrane fusion protein (MFP) (TC 8.A.1) family.</text>
</comment>
<dbReference type="PROSITE" id="PS51257">
    <property type="entry name" value="PROKAR_LIPOPROTEIN"/>
    <property type="match status" value="1"/>
</dbReference>
<sequence length="359" mass="39536">MKKEMLLMAIITLIVVTGCRKNKENSDQTVYAVTSPWVTNTQVSKDYVANIESRKNIEVRAQQEGILQQVYVTEGQQVRAGQPLFRISIVGAQQNVARAKAEAEQARIELQNTTTLTRGQIVSPNAQKMAKAKLNAALADYKLAQIQARLCLISAPFTGVIGSLPKKIGSLVQGGDLLATLSDNSSLNVYFNISEPEYLDYQQHSAERNKLPLTLILANGSAFSAKGYIQNIAGEFDSSSGNIALRARFANPKGLLRNGETGTVRINMPLHNVLVIPQQATYEEEDRRYVFVVDGAGYAHSREIKVAFEQPEVFIIAEGVTANDKILLSGVQKVHDGQHVKTRYYTPSEAMKRVQLNAD</sequence>
<dbReference type="AlphaFoldDB" id="A0A318HP82"/>
<dbReference type="InterPro" id="IPR058637">
    <property type="entry name" value="YknX-like_C"/>
</dbReference>
<dbReference type="InterPro" id="IPR058625">
    <property type="entry name" value="MdtA-like_BSH"/>
</dbReference>
<comment type="caution">
    <text evidence="6">The sequence shown here is derived from an EMBL/GenBank/DDBJ whole genome shotgun (WGS) entry which is preliminary data.</text>
</comment>
<name>A0A318HP82_9BACT</name>
<protein>
    <submittedName>
        <fullName evidence="6">Membrane fusion protein (Multidrug efflux system)</fullName>
    </submittedName>
</protein>
<dbReference type="PANTHER" id="PTHR30158">
    <property type="entry name" value="ACRA/E-RELATED COMPONENT OF DRUG EFFLUX TRANSPORTER"/>
    <property type="match status" value="1"/>
</dbReference>
<evidence type="ECO:0000259" key="3">
    <source>
        <dbReference type="Pfam" id="PF25917"/>
    </source>
</evidence>
<gene>
    <name evidence="6" type="ORF">EJ73_02797</name>
</gene>
<dbReference type="InterPro" id="IPR006143">
    <property type="entry name" value="RND_pump_MFP"/>
</dbReference>
<evidence type="ECO:0000259" key="5">
    <source>
        <dbReference type="Pfam" id="PF25989"/>
    </source>
</evidence>
<dbReference type="Pfam" id="PF25944">
    <property type="entry name" value="Beta-barrel_RND"/>
    <property type="match status" value="1"/>
</dbReference>
<proteinExistence type="inferred from homology"/>
<dbReference type="Proteomes" id="UP000248314">
    <property type="component" value="Unassembled WGS sequence"/>
</dbReference>
<accession>A0A318HP82</accession>
<dbReference type="RefSeq" id="WP_025817747.1">
    <property type="nucleotide sequence ID" value="NZ_BAIZ01000085.1"/>
</dbReference>
<feature type="domain" description="Multidrug resistance protein MdtA-like barrel-sandwich hybrid" evidence="3">
    <location>
        <begin position="56"/>
        <end position="177"/>
    </location>
</feature>
<dbReference type="PANTHER" id="PTHR30158:SF23">
    <property type="entry name" value="MULTIDRUG RESISTANCE PROTEIN MEXA"/>
    <property type="match status" value="1"/>
</dbReference>
<feature type="domain" description="YknX-like C-terminal permuted SH3-like" evidence="5">
    <location>
        <begin position="273"/>
        <end position="341"/>
    </location>
</feature>
<keyword evidence="2" id="KW-0175">Coiled coil</keyword>
<evidence type="ECO:0000313" key="6">
    <source>
        <dbReference type="EMBL" id="PXX16067.1"/>
    </source>
</evidence>
<feature type="coiled-coil region" evidence="2">
    <location>
        <begin position="89"/>
        <end position="116"/>
    </location>
</feature>